<dbReference type="Proteomes" id="UP000426246">
    <property type="component" value="Chromosome"/>
</dbReference>
<protein>
    <submittedName>
        <fullName evidence="10">Methyl-accepting chemotaxis protein</fullName>
    </submittedName>
</protein>
<dbReference type="Pfam" id="PF00672">
    <property type="entry name" value="HAMP"/>
    <property type="match status" value="1"/>
</dbReference>
<keyword evidence="2" id="KW-1003">Cell membrane</keyword>
<feature type="domain" description="HAMP" evidence="9">
    <location>
        <begin position="323"/>
        <end position="375"/>
    </location>
</feature>
<dbReference type="PANTHER" id="PTHR32089">
    <property type="entry name" value="METHYL-ACCEPTING CHEMOTAXIS PROTEIN MCPB"/>
    <property type="match status" value="1"/>
</dbReference>
<feature type="transmembrane region" description="Helical" evidence="7">
    <location>
        <begin position="21"/>
        <end position="41"/>
    </location>
</feature>
<dbReference type="AlphaFoldDB" id="A0A6B8RKC8"/>
<proteinExistence type="inferred from homology"/>
<dbReference type="PROSITE" id="PS50111">
    <property type="entry name" value="CHEMOTAXIS_TRANSDUC_2"/>
    <property type="match status" value="1"/>
</dbReference>
<evidence type="ECO:0000256" key="3">
    <source>
        <dbReference type="ARBA" id="ARBA00023136"/>
    </source>
</evidence>
<evidence type="ECO:0000259" key="8">
    <source>
        <dbReference type="PROSITE" id="PS50111"/>
    </source>
</evidence>
<keyword evidence="7" id="KW-0812">Transmembrane</keyword>
<evidence type="ECO:0000256" key="2">
    <source>
        <dbReference type="ARBA" id="ARBA00022475"/>
    </source>
</evidence>
<dbReference type="InterPro" id="IPR003660">
    <property type="entry name" value="HAMP_dom"/>
</dbReference>
<evidence type="ECO:0000256" key="6">
    <source>
        <dbReference type="PROSITE-ProRule" id="PRU00284"/>
    </source>
</evidence>
<feature type="transmembrane region" description="Helical" evidence="7">
    <location>
        <begin position="302"/>
        <end position="327"/>
    </location>
</feature>
<dbReference type="OrthoDB" id="358716at2"/>
<evidence type="ECO:0000313" key="11">
    <source>
        <dbReference type="Proteomes" id="UP000426246"/>
    </source>
</evidence>
<dbReference type="SUPFAM" id="SSF58104">
    <property type="entry name" value="Methyl-accepting chemotaxis protein (MCP) signaling domain"/>
    <property type="match status" value="1"/>
</dbReference>
<dbReference type="Pfam" id="PF00015">
    <property type="entry name" value="MCPsignal"/>
    <property type="match status" value="1"/>
</dbReference>
<comment type="similarity">
    <text evidence="5">Belongs to the methyl-accepting chemotaxis (MCP) protein family.</text>
</comment>
<dbReference type="PANTHER" id="PTHR32089:SF112">
    <property type="entry name" value="LYSOZYME-LIKE PROTEIN-RELATED"/>
    <property type="match status" value="1"/>
</dbReference>
<evidence type="ECO:0000256" key="5">
    <source>
        <dbReference type="ARBA" id="ARBA00029447"/>
    </source>
</evidence>
<dbReference type="KEGG" id="ppsc:EHS13_14750"/>
<keyword evidence="4 6" id="KW-0807">Transducer</keyword>
<dbReference type="Gene3D" id="1.10.287.950">
    <property type="entry name" value="Methyl-accepting chemotaxis protein"/>
    <property type="match status" value="1"/>
</dbReference>
<dbReference type="RefSeq" id="WP_155701083.1">
    <property type="nucleotide sequence ID" value="NZ_CP034235.1"/>
</dbReference>
<keyword evidence="11" id="KW-1185">Reference proteome</keyword>
<evidence type="ECO:0000313" key="10">
    <source>
        <dbReference type="EMBL" id="QGQ96045.1"/>
    </source>
</evidence>
<comment type="subcellular location">
    <subcellularLocation>
        <location evidence="1">Cell membrane</location>
    </subcellularLocation>
</comment>
<organism evidence="10 11">
    <name type="scientific">Paenibacillus psychroresistens</name>
    <dbReference type="NCBI Taxonomy" id="1778678"/>
    <lineage>
        <taxon>Bacteria</taxon>
        <taxon>Bacillati</taxon>
        <taxon>Bacillota</taxon>
        <taxon>Bacilli</taxon>
        <taxon>Bacillales</taxon>
        <taxon>Paenibacillaceae</taxon>
        <taxon>Paenibacillus</taxon>
    </lineage>
</organism>
<name>A0A6B8RKC8_9BACL</name>
<dbReference type="GO" id="GO:0005886">
    <property type="term" value="C:plasma membrane"/>
    <property type="evidence" value="ECO:0007669"/>
    <property type="project" value="UniProtKB-SubCell"/>
</dbReference>
<dbReference type="InterPro" id="IPR004089">
    <property type="entry name" value="MCPsignal_dom"/>
</dbReference>
<dbReference type="Gene3D" id="6.10.340.10">
    <property type="match status" value="1"/>
</dbReference>
<dbReference type="SMART" id="SM00283">
    <property type="entry name" value="MA"/>
    <property type="match status" value="1"/>
</dbReference>
<dbReference type="SMART" id="SM00304">
    <property type="entry name" value="HAMP"/>
    <property type="match status" value="2"/>
</dbReference>
<accession>A0A6B8RKC8</accession>
<dbReference type="GO" id="GO:0007165">
    <property type="term" value="P:signal transduction"/>
    <property type="evidence" value="ECO:0007669"/>
    <property type="project" value="UniProtKB-KW"/>
</dbReference>
<keyword evidence="3 7" id="KW-0472">Membrane</keyword>
<evidence type="ECO:0000256" key="4">
    <source>
        <dbReference type="ARBA" id="ARBA00023224"/>
    </source>
</evidence>
<evidence type="ECO:0000256" key="7">
    <source>
        <dbReference type="SAM" id="Phobius"/>
    </source>
</evidence>
<keyword evidence="7" id="KW-1133">Transmembrane helix</keyword>
<dbReference type="CDD" id="cd06225">
    <property type="entry name" value="HAMP"/>
    <property type="match status" value="1"/>
</dbReference>
<evidence type="ECO:0000256" key="1">
    <source>
        <dbReference type="ARBA" id="ARBA00004236"/>
    </source>
</evidence>
<reference evidence="11" key="1">
    <citation type="submission" date="2018-11" db="EMBL/GenBank/DDBJ databases">
        <title>Complete genome sequence of Paenibacillus sp. ML311-T8.</title>
        <authorList>
            <person name="Nam Y.-D."/>
            <person name="Kang J."/>
            <person name="Chung W.-H."/>
            <person name="Park Y.S."/>
        </authorList>
    </citation>
    <scope>NUCLEOTIDE SEQUENCE [LARGE SCALE GENOMIC DNA]</scope>
    <source>
        <strain evidence="11">ML311-T8</strain>
    </source>
</reference>
<gene>
    <name evidence="10" type="ORF">EHS13_14750</name>
</gene>
<feature type="domain" description="Methyl-accepting transducer" evidence="8">
    <location>
        <begin position="394"/>
        <end position="651"/>
    </location>
</feature>
<dbReference type="EMBL" id="CP034235">
    <property type="protein sequence ID" value="QGQ96045.1"/>
    <property type="molecule type" value="Genomic_DNA"/>
</dbReference>
<dbReference type="Gene3D" id="3.30.450.20">
    <property type="entry name" value="PAS domain"/>
    <property type="match status" value="2"/>
</dbReference>
<sequence>MFAFIEVFSQLPRRVKIRTRLIVAFIVISLIPLSIIGYIAYQKSSSAMESKITSYSMELVKQMSRNLNAQLQKMDTSAKEIQISQFVQEGIPSLDSLDELSHLEMTRKFDELFKSKISTSPYITNIIIETGKEKPIGSVQLQNEVITKESNELLATQMKSHPNQLAVRLLKVADGSNQLVAARNVNSTTTGEYLGRVEMFIKPSLFTDYIKDVNFGDGSTIVILDLQGKIIASKDGQFKLGEVYKEPELIKDLGGSEPIFSASVDGVEQLVASTIIEGTDYKLVAAIPYSYLNSESNSLRNIIVIVAILCFISALLLAYVITNGIALPLNRLVNMMSEAKGGNLAYSIKDIGKDEISAVISNFNDMVRNISLLIMQVNSSTTNVLKSAEEITISAKRSHSTSVQVGATIEQIAVGSSQQAEDIAEGVNALFTLSEHINRVEEGNEDVIKIVSSTKQVSENALVSVKSLKDKAVQTNSVSVKIISDINNLSKDINEIQKITEMLSGLSSQTTILSLNASIEAARAGQAGRGFAVVANEVKKLATQSTESSKLINAIITRIKSKMESTVKDANSASSILTEQMDAVRETEDSFKTILNTMSVVSDGIEGMSDSIERMVTSREAATGTIENIAAVAEETAATTEEVAASIQEQIAESETLTELATDLQQLADNLGQAIAKFKIEIN</sequence>
<dbReference type="PROSITE" id="PS50885">
    <property type="entry name" value="HAMP"/>
    <property type="match status" value="1"/>
</dbReference>
<evidence type="ECO:0000259" key="9">
    <source>
        <dbReference type="PROSITE" id="PS50885"/>
    </source>
</evidence>